<dbReference type="Proteomes" id="UP000831120">
    <property type="component" value="Chromosome"/>
</dbReference>
<dbReference type="InterPro" id="IPR004810">
    <property type="entry name" value="PurU"/>
</dbReference>
<dbReference type="Gene3D" id="3.40.50.170">
    <property type="entry name" value="Formyl transferase, N-terminal domain"/>
    <property type="match status" value="1"/>
</dbReference>
<keyword evidence="3" id="KW-0658">Purine biosynthesis</keyword>
<evidence type="ECO:0000313" key="7">
    <source>
        <dbReference type="Proteomes" id="UP000831120"/>
    </source>
</evidence>
<accession>A0ABM7XHD8</accession>
<proteinExistence type="inferred from homology"/>
<evidence type="ECO:0000256" key="1">
    <source>
        <dbReference type="ARBA" id="ARBA00022563"/>
    </source>
</evidence>
<gene>
    <name evidence="3 6" type="primary">purU</name>
    <name evidence="6" type="ORF">TbrSNM41_04280</name>
</gene>
<comment type="catalytic activity">
    <reaction evidence="3">
        <text>(6R)-10-formyltetrahydrofolate + H2O = (6S)-5,6,7,8-tetrahydrofolate + formate + H(+)</text>
        <dbReference type="Rhea" id="RHEA:19833"/>
        <dbReference type="ChEBI" id="CHEBI:15377"/>
        <dbReference type="ChEBI" id="CHEBI:15378"/>
        <dbReference type="ChEBI" id="CHEBI:15740"/>
        <dbReference type="ChEBI" id="CHEBI:57453"/>
        <dbReference type="ChEBI" id="CHEBI:195366"/>
        <dbReference type="EC" id="3.5.1.10"/>
    </reaction>
</comment>
<dbReference type="PANTHER" id="PTHR42706:SF1">
    <property type="entry name" value="FORMYLTETRAHYDROFOLATE DEFORMYLASE 2, MITOCHONDRIAL"/>
    <property type="match status" value="1"/>
</dbReference>
<dbReference type="PANTHER" id="PTHR42706">
    <property type="entry name" value="FORMYLTETRAHYDROFOLATE DEFORMYLASE"/>
    <property type="match status" value="1"/>
</dbReference>
<dbReference type="PRINTS" id="PR01575">
    <property type="entry name" value="FFH4HYDRLASE"/>
</dbReference>
<dbReference type="Gene3D" id="3.30.70.260">
    <property type="match status" value="1"/>
</dbReference>
<evidence type="ECO:0000256" key="3">
    <source>
        <dbReference type="HAMAP-Rule" id="MF_01927"/>
    </source>
</evidence>
<dbReference type="SUPFAM" id="SSF55021">
    <property type="entry name" value="ACT-like"/>
    <property type="match status" value="1"/>
</dbReference>
<organism evidence="6 7">
    <name type="scientific">Thermus brockianus</name>
    <dbReference type="NCBI Taxonomy" id="56956"/>
    <lineage>
        <taxon>Bacteria</taxon>
        <taxon>Thermotogati</taxon>
        <taxon>Deinococcota</taxon>
        <taxon>Deinococci</taxon>
        <taxon>Thermales</taxon>
        <taxon>Thermaceae</taxon>
        <taxon>Thermus</taxon>
    </lineage>
</organism>
<keyword evidence="2 3" id="KW-0378">Hydrolase</keyword>
<dbReference type="Pfam" id="PF01842">
    <property type="entry name" value="ACT"/>
    <property type="match status" value="1"/>
</dbReference>
<keyword evidence="7" id="KW-1185">Reference proteome</keyword>
<dbReference type="InterPro" id="IPR002912">
    <property type="entry name" value="ACT_dom"/>
</dbReference>
<comment type="similarity">
    <text evidence="3">Belongs to the PurU family.</text>
</comment>
<dbReference type="NCBIfam" id="TIGR00655">
    <property type="entry name" value="PurU"/>
    <property type="match status" value="1"/>
</dbReference>
<name>A0ABM7XHD8_THEBO</name>
<evidence type="ECO:0000259" key="5">
    <source>
        <dbReference type="PROSITE" id="PS51671"/>
    </source>
</evidence>
<dbReference type="NCBIfam" id="NF004684">
    <property type="entry name" value="PRK06027.1"/>
    <property type="match status" value="1"/>
</dbReference>
<dbReference type="InterPro" id="IPR044074">
    <property type="entry name" value="PurU_ACT"/>
</dbReference>
<feature type="active site" evidence="3">
    <location>
        <position position="232"/>
    </location>
</feature>
<evidence type="ECO:0000313" key="6">
    <source>
        <dbReference type="EMBL" id="BDG15694.1"/>
    </source>
</evidence>
<protein>
    <recommendedName>
        <fullName evidence="3 4">Formyltetrahydrofolate deformylase</fullName>
        <ecNumber evidence="3 4">3.5.1.10</ecNumber>
    </recommendedName>
    <alternativeName>
        <fullName evidence="3">Formyl-FH(4) hydrolase</fullName>
    </alternativeName>
</protein>
<evidence type="ECO:0000256" key="4">
    <source>
        <dbReference type="NCBIfam" id="TIGR00655"/>
    </source>
</evidence>
<comment type="pathway">
    <text evidence="3">Purine metabolism; IMP biosynthesis via de novo pathway; formate from 10-formyl-5,6,7,8-tetrahydrofolate: step 1/1.</text>
</comment>
<dbReference type="CDD" id="cd04875">
    <property type="entry name" value="ACT_F4HF-DF"/>
    <property type="match status" value="1"/>
</dbReference>
<dbReference type="SUPFAM" id="SSF53328">
    <property type="entry name" value="Formyltransferase"/>
    <property type="match status" value="1"/>
</dbReference>
<keyword evidence="1 3" id="KW-0554">One-carbon metabolism</keyword>
<dbReference type="PROSITE" id="PS51671">
    <property type="entry name" value="ACT"/>
    <property type="match status" value="1"/>
</dbReference>
<evidence type="ECO:0000256" key="2">
    <source>
        <dbReference type="ARBA" id="ARBA00022801"/>
    </source>
</evidence>
<feature type="domain" description="ACT" evidence="5">
    <location>
        <begin position="8"/>
        <end position="90"/>
    </location>
</feature>
<dbReference type="InterPro" id="IPR002376">
    <property type="entry name" value="Formyl_transf_N"/>
</dbReference>
<dbReference type="CDD" id="cd08648">
    <property type="entry name" value="FMT_core_Formyl-FH4-Hydrolase_C"/>
    <property type="match status" value="1"/>
</dbReference>
<dbReference type="InterPro" id="IPR036477">
    <property type="entry name" value="Formyl_transf_N_sf"/>
</dbReference>
<dbReference type="Pfam" id="PF00551">
    <property type="entry name" value="Formyl_trans_N"/>
    <property type="match status" value="1"/>
</dbReference>
<comment type="function">
    <text evidence="3">Catalyzes the hydrolysis of 10-formyltetrahydrofolate (formyl-FH4) to formate and tetrahydrofolate (FH4).</text>
</comment>
<dbReference type="HAMAP" id="MF_01927">
    <property type="entry name" value="PurU"/>
    <property type="match status" value="1"/>
</dbReference>
<dbReference type="EMBL" id="AP025593">
    <property type="protein sequence ID" value="BDG15694.1"/>
    <property type="molecule type" value="Genomic_DNA"/>
</dbReference>
<sequence>MEAVQEARLLITCPDRPGIVAAVSGFLYAHGANITDLQQHSTDPEGGVFFMRLAFTTPHLDLSRPALEKAFQEVVAARFGMEWRLAYASERKRVALLVSKPAHALLELLWRYRVGELPMDLRLVISNHPDHREEVERFGIPYHHVPVEAGRKEEAEEEILALLEAEGIELVVLARYMQILSPRFVARYPMRIINIHHSFLPAFAGANPYRQAYERGVKLIGATAHYVTEELDAGPIIEQDVVRVSHRHSVAEMRRLGQELERTVLARAVRWHLEDRILIHGNKTVVFV</sequence>
<reference evidence="6 7" key="1">
    <citation type="journal article" date="2022" name="Microbiol. Resour. Announc.">
        <title>Complete Genome Sequences of Thermus Strains Isolated from Senami Hot Spring in Japan.</title>
        <authorList>
            <person name="Miyazaki K."/>
        </authorList>
    </citation>
    <scope>NUCLEOTIDE SEQUENCE [LARGE SCALE GENOMIC DNA]</scope>
    <source>
        <strain evidence="6 7">SNM4-1</strain>
    </source>
</reference>
<dbReference type="PIRSF" id="PIRSF036480">
    <property type="entry name" value="FormyFH4_hydr"/>
    <property type="match status" value="1"/>
</dbReference>
<dbReference type="InterPro" id="IPR045865">
    <property type="entry name" value="ACT-like_dom_sf"/>
</dbReference>
<dbReference type="EC" id="3.5.1.10" evidence="3 4"/>
<dbReference type="InterPro" id="IPR041729">
    <property type="entry name" value="Formyl-FH4-Hydrolase_C"/>
</dbReference>